<dbReference type="AlphaFoldDB" id="A0A1J4JB71"/>
<gene>
    <name evidence="2" type="ORF">TRFO_11120</name>
</gene>
<dbReference type="GeneID" id="94830556"/>
<feature type="compositionally biased region" description="Basic and acidic residues" evidence="1">
    <location>
        <begin position="121"/>
        <end position="144"/>
    </location>
</feature>
<dbReference type="VEuPathDB" id="TrichDB:TRFO_11120"/>
<evidence type="ECO:0000256" key="1">
    <source>
        <dbReference type="SAM" id="MobiDB-lite"/>
    </source>
</evidence>
<proteinExistence type="predicted"/>
<feature type="compositionally biased region" description="Polar residues" evidence="1">
    <location>
        <begin position="446"/>
        <end position="457"/>
    </location>
</feature>
<feature type="compositionally biased region" description="Acidic residues" evidence="1">
    <location>
        <begin position="30"/>
        <end position="44"/>
    </location>
</feature>
<feature type="region of interest" description="Disordered" evidence="1">
    <location>
        <begin position="415"/>
        <end position="495"/>
    </location>
</feature>
<dbReference type="EMBL" id="MLAK01001315">
    <property type="protein sequence ID" value="OHS94492.1"/>
    <property type="molecule type" value="Genomic_DNA"/>
</dbReference>
<dbReference type="RefSeq" id="XP_068347629.1">
    <property type="nucleotide sequence ID" value="XM_068495852.1"/>
</dbReference>
<protein>
    <submittedName>
        <fullName evidence="2">Uncharacterized protein</fullName>
    </submittedName>
</protein>
<feature type="region of interest" description="Disordered" evidence="1">
    <location>
        <begin position="209"/>
        <end position="239"/>
    </location>
</feature>
<dbReference type="OrthoDB" id="10572415at2759"/>
<feature type="compositionally biased region" description="Basic and acidic residues" evidence="1">
    <location>
        <begin position="96"/>
        <end position="111"/>
    </location>
</feature>
<reference evidence="2" key="1">
    <citation type="submission" date="2016-10" db="EMBL/GenBank/DDBJ databases">
        <authorList>
            <person name="Benchimol M."/>
            <person name="Almeida L.G."/>
            <person name="Vasconcelos A.T."/>
            <person name="Perreira-Neves A."/>
            <person name="Rosa I.A."/>
            <person name="Tasca T."/>
            <person name="Bogo M.R."/>
            <person name="de Souza W."/>
        </authorList>
    </citation>
    <scope>NUCLEOTIDE SEQUENCE [LARGE SCALE GENOMIC DNA]</scope>
    <source>
        <strain evidence="2">K</strain>
    </source>
</reference>
<feature type="compositionally biased region" description="Polar residues" evidence="1">
    <location>
        <begin position="56"/>
        <end position="83"/>
    </location>
</feature>
<keyword evidence="3" id="KW-1185">Reference proteome</keyword>
<evidence type="ECO:0000313" key="2">
    <source>
        <dbReference type="EMBL" id="OHS94492.1"/>
    </source>
</evidence>
<sequence length="495" mass="56508">MSEGIHVEMEGTEIDTSKSIPGKSSHFLDSDDINSSDGGSDEEIIQSLKDEYGVSQEPNITSQIEEESTQNIATNQLINSLPSSPKDDSTSVQPEEQPKKEEIQSTGRDDLMDSIFSKGDPPVEKPKIESILKTAEEPQQKEENVSAARILAERLRQNAQKAKPQKKISFSIDISGETDDKSGLSIILPQKKKRQIMREKMLEEHAAKIKEDINEEPNQEIADEEFEVEEEEEEAPEEEIQNVDLAKTVIEEIKKEGQDPEKLSEEELEHRLYERVVELRLSEDLEEIKKIIRIITGQWRSGRLRLGNADGLEKAFEGNEAERKELETKRMMRKQRKQKRNEEKTRKLTSEGISQLIEKAMWIKAGTDENASASDIIRGEMAMMGEHDPRKAIMERLEMNAFIQEERAKNALNMRRQAQNKQMKRIDRSQQSSGEFGPSGIKFKSSHISKNSGTFSYTVKEKSQVSKETSSPSKRHEPKNRKYDEHLAAFLNKLK</sequence>
<feature type="compositionally biased region" description="Acidic residues" evidence="1">
    <location>
        <begin position="213"/>
        <end position="239"/>
    </location>
</feature>
<comment type="caution">
    <text evidence="2">The sequence shown here is derived from an EMBL/GenBank/DDBJ whole genome shotgun (WGS) entry which is preliminary data.</text>
</comment>
<evidence type="ECO:0000313" key="3">
    <source>
        <dbReference type="Proteomes" id="UP000179807"/>
    </source>
</evidence>
<organism evidence="2 3">
    <name type="scientific">Tritrichomonas foetus</name>
    <dbReference type="NCBI Taxonomy" id="1144522"/>
    <lineage>
        <taxon>Eukaryota</taxon>
        <taxon>Metamonada</taxon>
        <taxon>Parabasalia</taxon>
        <taxon>Tritrichomonadida</taxon>
        <taxon>Tritrichomonadidae</taxon>
        <taxon>Tritrichomonas</taxon>
    </lineage>
</organism>
<accession>A0A1J4JB71</accession>
<feature type="region of interest" description="Disordered" evidence="1">
    <location>
        <begin position="1"/>
        <end position="145"/>
    </location>
</feature>
<dbReference type="Proteomes" id="UP000179807">
    <property type="component" value="Unassembled WGS sequence"/>
</dbReference>
<name>A0A1J4JB71_9EUKA</name>